<proteinExistence type="inferred from homology"/>
<evidence type="ECO:0008006" key="16">
    <source>
        <dbReference type="Google" id="ProtNLM"/>
    </source>
</evidence>
<keyword evidence="5 13" id="KW-0812">Transmembrane</keyword>
<evidence type="ECO:0000256" key="7">
    <source>
        <dbReference type="ARBA" id="ARBA00023098"/>
    </source>
</evidence>
<dbReference type="GO" id="GO:0016780">
    <property type="term" value="F:phosphotransferase activity, for other substituted phosphate groups"/>
    <property type="evidence" value="ECO:0007669"/>
    <property type="project" value="InterPro"/>
</dbReference>
<protein>
    <recommendedName>
        <fullName evidence="16">CDP-diacylglycerol--serine O-phosphatidyltransferase</fullName>
    </recommendedName>
</protein>
<dbReference type="EMBL" id="BRXS01000006">
    <property type="protein sequence ID" value="GLC27355.1"/>
    <property type="molecule type" value="Genomic_DNA"/>
</dbReference>
<feature type="region of interest" description="Disordered" evidence="12">
    <location>
        <begin position="271"/>
        <end position="329"/>
    </location>
</feature>
<dbReference type="Proteomes" id="UP001161325">
    <property type="component" value="Unassembled WGS sequence"/>
</dbReference>
<evidence type="ECO:0000313" key="15">
    <source>
        <dbReference type="Proteomes" id="UP001161325"/>
    </source>
</evidence>
<comment type="similarity">
    <text evidence="2 11">Belongs to the CDP-alcohol phosphatidyltransferase class-I family.</text>
</comment>
<dbReference type="Gene3D" id="1.20.120.1760">
    <property type="match status" value="1"/>
</dbReference>
<feature type="transmembrane region" description="Helical" evidence="13">
    <location>
        <begin position="175"/>
        <end position="194"/>
    </location>
</feature>
<evidence type="ECO:0000256" key="1">
    <source>
        <dbReference type="ARBA" id="ARBA00004141"/>
    </source>
</evidence>
<reference evidence="14" key="1">
    <citation type="submission" date="2022-08" db="EMBL/GenBank/DDBJ databases">
        <title>Draft genome sequencing of Roseisolibacter agri AW1220.</title>
        <authorList>
            <person name="Tobiishi Y."/>
            <person name="Tonouchi A."/>
        </authorList>
    </citation>
    <scope>NUCLEOTIDE SEQUENCE</scope>
    <source>
        <strain evidence="14">AW1220</strain>
    </source>
</reference>
<gene>
    <name evidence="14" type="ORF">rosag_38680</name>
</gene>
<evidence type="ECO:0000256" key="11">
    <source>
        <dbReference type="RuleBase" id="RU003750"/>
    </source>
</evidence>
<evidence type="ECO:0000256" key="2">
    <source>
        <dbReference type="ARBA" id="ARBA00010441"/>
    </source>
</evidence>
<dbReference type="InterPro" id="IPR048254">
    <property type="entry name" value="CDP_ALCOHOL_P_TRANSF_CS"/>
</dbReference>
<dbReference type="PANTHER" id="PTHR14269:SF61">
    <property type="entry name" value="CDP-DIACYLGLYCEROL--SERINE O-PHOSPHATIDYLTRANSFERASE"/>
    <property type="match status" value="1"/>
</dbReference>
<evidence type="ECO:0000256" key="8">
    <source>
        <dbReference type="ARBA" id="ARBA00023136"/>
    </source>
</evidence>
<dbReference type="InterPro" id="IPR050324">
    <property type="entry name" value="CDP-alcohol_PTase-I"/>
</dbReference>
<name>A0AA37V270_9BACT</name>
<evidence type="ECO:0000256" key="6">
    <source>
        <dbReference type="ARBA" id="ARBA00022989"/>
    </source>
</evidence>
<keyword evidence="3" id="KW-0444">Lipid biosynthesis</keyword>
<dbReference type="InterPro" id="IPR043130">
    <property type="entry name" value="CDP-OH_PTrfase_TM_dom"/>
</dbReference>
<feature type="transmembrane region" description="Helical" evidence="13">
    <location>
        <begin position="21"/>
        <end position="42"/>
    </location>
</feature>
<dbReference type="InterPro" id="IPR000462">
    <property type="entry name" value="CDP-OH_P_trans"/>
</dbReference>
<evidence type="ECO:0000256" key="4">
    <source>
        <dbReference type="ARBA" id="ARBA00022679"/>
    </source>
</evidence>
<dbReference type="GO" id="GO:0016020">
    <property type="term" value="C:membrane"/>
    <property type="evidence" value="ECO:0007669"/>
    <property type="project" value="UniProtKB-SubCell"/>
</dbReference>
<feature type="transmembrane region" description="Helical" evidence="13">
    <location>
        <begin position="107"/>
        <end position="124"/>
    </location>
</feature>
<feature type="transmembrane region" description="Helical" evidence="13">
    <location>
        <begin position="136"/>
        <end position="155"/>
    </location>
</feature>
<accession>A0AA37V270</accession>
<evidence type="ECO:0000256" key="3">
    <source>
        <dbReference type="ARBA" id="ARBA00022516"/>
    </source>
</evidence>
<evidence type="ECO:0000256" key="5">
    <source>
        <dbReference type="ARBA" id="ARBA00022692"/>
    </source>
</evidence>
<dbReference type="PROSITE" id="PS00379">
    <property type="entry name" value="CDP_ALCOHOL_P_TRANSF"/>
    <property type="match status" value="1"/>
</dbReference>
<organism evidence="14 15">
    <name type="scientific">Roseisolibacter agri</name>
    <dbReference type="NCBI Taxonomy" id="2014610"/>
    <lineage>
        <taxon>Bacteria</taxon>
        <taxon>Pseudomonadati</taxon>
        <taxon>Gemmatimonadota</taxon>
        <taxon>Gemmatimonadia</taxon>
        <taxon>Gemmatimonadales</taxon>
        <taxon>Gemmatimonadaceae</taxon>
        <taxon>Roseisolibacter</taxon>
    </lineage>
</organism>
<keyword evidence="15" id="KW-1185">Reference proteome</keyword>
<keyword evidence="8 13" id="KW-0472">Membrane</keyword>
<feature type="transmembrane region" description="Helical" evidence="13">
    <location>
        <begin position="229"/>
        <end position="249"/>
    </location>
</feature>
<evidence type="ECO:0000256" key="12">
    <source>
        <dbReference type="SAM" id="MobiDB-lite"/>
    </source>
</evidence>
<dbReference type="RefSeq" id="WP_284351796.1">
    <property type="nucleotide sequence ID" value="NZ_BRXS01000006.1"/>
</dbReference>
<dbReference type="AlphaFoldDB" id="A0AA37V270"/>
<sequence length="329" mass="35934">MSALMRRPALRRPNVRRAGPWLPNGFTLANLGFGIFAIISASHGNFETAVRCVVFGGVCDLFDGAVARATRTGSQLGEQLDSLVDAISFGLAPAMIVYYAVLPQRGWGWLPVFIYAASAVFRLARFNVTQAGAAKTYFIGLPSPAAGGTLATYYWFTQTRLFQDTRIVDLPWQEIMPGLMLLLAAMMSSTVPYPSWPKVGVRSWRGVAGLVGVLAIVIGGIFFSKYFFFLFGVGYLAYGLLRALLLGLFELPGAANRRRAGEYVDPMAESYGMSSDGDGESPDGFEDDVTDDELRRLSRRRRRRKHHTGEHPRPVRPSDTPGGPADPAG</sequence>
<dbReference type="Pfam" id="PF01066">
    <property type="entry name" value="CDP-OH_P_transf"/>
    <property type="match status" value="1"/>
</dbReference>
<feature type="compositionally biased region" description="Basic residues" evidence="12">
    <location>
        <begin position="297"/>
        <end position="308"/>
    </location>
</feature>
<comment type="subcellular location">
    <subcellularLocation>
        <location evidence="1">Membrane</location>
        <topology evidence="1">Multi-pass membrane protein</topology>
    </subcellularLocation>
</comment>
<feature type="compositionally biased region" description="Acidic residues" evidence="12">
    <location>
        <begin position="277"/>
        <end position="291"/>
    </location>
</feature>
<evidence type="ECO:0000256" key="10">
    <source>
        <dbReference type="ARBA" id="ARBA00023264"/>
    </source>
</evidence>
<dbReference type="PANTHER" id="PTHR14269">
    <property type="entry name" value="CDP-DIACYLGLYCEROL--GLYCEROL-3-PHOSPHATE 3-PHOSPHATIDYLTRANSFERASE-RELATED"/>
    <property type="match status" value="1"/>
</dbReference>
<evidence type="ECO:0000256" key="9">
    <source>
        <dbReference type="ARBA" id="ARBA00023209"/>
    </source>
</evidence>
<keyword evidence="7" id="KW-0443">Lipid metabolism</keyword>
<evidence type="ECO:0000256" key="13">
    <source>
        <dbReference type="SAM" id="Phobius"/>
    </source>
</evidence>
<keyword evidence="4 11" id="KW-0808">Transferase</keyword>
<feature type="transmembrane region" description="Helical" evidence="13">
    <location>
        <begin position="206"/>
        <end position="223"/>
    </location>
</feature>
<keyword evidence="10" id="KW-1208">Phospholipid metabolism</keyword>
<evidence type="ECO:0000313" key="14">
    <source>
        <dbReference type="EMBL" id="GLC27355.1"/>
    </source>
</evidence>
<comment type="caution">
    <text evidence="14">The sequence shown here is derived from an EMBL/GenBank/DDBJ whole genome shotgun (WGS) entry which is preliminary data.</text>
</comment>
<keyword evidence="6 13" id="KW-1133">Transmembrane helix</keyword>
<keyword evidence="9" id="KW-0594">Phospholipid biosynthesis</keyword>
<dbReference type="GO" id="GO:0008654">
    <property type="term" value="P:phospholipid biosynthetic process"/>
    <property type="evidence" value="ECO:0007669"/>
    <property type="project" value="UniProtKB-KW"/>
</dbReference>